<feature type="compositionally biased region" description="Pro residues" evidence="1">
    <location>
        <begin position="84"/>
        <end position="96"/>
    </location>
</feature>
<proteinExistence type="predicted"/>
<dbReference type="RefSeq" id="WP_166269873.1">
    <property type="nucleotide sequence ID" value="NZ_CP048029.1"/>
</dbReference>
<sequence length="205" mass="23264">MPYGVRLQAAEWEAIRRSYEYDPDEPTPWEAARRAAEKHGFQLPSRQTIYNRQIAEKWERHSGLAGVVQAAHRKADRLVEPDGSPAPPPPPPPETPAPKVDRLTEAYQARQNAEDKRAEVLARHRQEWRQVAVLRQEALQLRQSDPIKADQRMRLAKTTAETTKIQQEGERKAWGLDEPPPLPDVTKLSDEQLKALARGKIPGLG</sequence>
<evidence type="ECO:0000313" key="2">
    <source>
        <dbReference type="EMBL" id="QIK37100.1"/>
    </source>
</evidence>
<dbReference type="KEGG" id="cjap:GWK36_02765"/>
<evidence type="ECO:0000256" key="1">
    <source>
        <dbReference type="SAM" id="MobiDB-lite"/>
    </source>
</evidence>
<gene>
    <name evidence="2" type="ORF">GWK36_02765</name>
</gene>
<reference evidence="3" key="1">
    <citation type="submission" date="2020-01" db="EMBL/GenBank/DDBJ databases">
        <title>Caldichromatium gen. nov., sp. nov., a thermophilic purple sulfur bacterium member of the family Chromatiaceae isolated from Nakabusa hot spring, Japan.</title>
        <authorList>
            <person name="Saini M.K."/>
            <person name="Hanada S."/>
            <person name="Tank M."/>
        </authorList>
    </citation>
    <scope>NUCLEOTIDE SEQUENCE [LARGE SCALE GENOMIC DNA]</scope>
    <source>
        <strain evidence="3">No.7</strain>
    </source>
</reference>
<organism evidence="2 3">
    <name type="scientific">Caldichromatium japonicum</name>
    <dbReference type="NCBI Taxonomy" id="2699430"/>
    <lineage>
        <taxon>Bacteria</taxon>
        <taxon>Pseudomonadati</taxon>
        <taxon>Pseudomonadota</taxon>
        <taxon>Gammaproteobacteria</taxon>
        <taxon>Chromatiales</taxon>
        <taxon>Chromatiaceae</taxon>
        <taxon>Caldichromatium</taxon>
    </lineage>
</organism>
<accession>A0A6G7VB16</accession>
<evidence type="ECO:0000313" key="3">
    <source>
        <dbReference type="Proteomes" id="UP000502699"/>
    </source>
</evidence>
<keyword evidence="3" id="KW-1185">Reference proteome</keyword>
<dbReference type="AlphaFoldDB" id="A0A6G7VB16"/>
<feature type="region of interest" description="Disordered" evidence="1">
    <location>
        <begin position="159"/>
        <end position="186"/>
    </location>
</feature>
<dbReference type="Proteomes" id="UP000502699">
    <property type="component" value="Chromosome"/>
</dbReference>
<feature type="region of interest" description="Disordered" evidence="1">
    <location>
        <begin position="66"/>
        <end position="100"/>
    </location>
</feature>
<protein>
    <submittedName>
        <fullName evidence="2">Uncharacterized protein</fullName>
    </submittedName>
</protein>
<name>A0A6G7VB16_9GAMM</name>
<dbReference type="EMBL" id="CP048029">
    <property type="protein sequence ID" value="QIK37100.1"/>
    <property type="molecule type" value="Genomic_DNA"/>
</dbReference>